<dbReference type="Gene3D" id="2.60.40.10">
    <property type="entry name" value="Immunoglobulins"/>
    <property type="match status" value="3"/>
</dbReference>
<reference evidence="3" key="1">
    <citation type="submission" date="2018-06" db="EMBL/GenBank/DDBJ databases">
        <authorList>
            <person name="Zhirakovskaya E."/>
        </authorList>
    </citation>
    <scope>NUCLEOTIDE SEQUENCE</scope>
</reference>
<organism evidence="3">
    <name type="scientific">hydrothermal vent metagenome</name>
    <dbReference type="NCBI Taxonomy" id="652676"/>
    <lineage>
        <taxon>unclassified sequences</taxon>
        <taxon>metagenomes</taxon>
        <taxon>ecological metagenomes</taxon>
    </lineage>
</organism>
<keyword evidence="3" id="KW-0378">Hydrolase</keyword>
<dbReference type="SUPFAM" id="SSF82171">
    <property type="entry name" value="DPP6 N-terminal domain-like"/>
    <property type="match status" value="1"/>
</dbReference>
<dbReference type="SMART" id="SM00060">
    <property type="entry name" value="FN3"/>
    <property type="match status" value="3"/>
</dbReference>
<feature type="compositionally biased region" description="Pro residues" evidence="1">
    <location>
        <begin position="224"/>
        <end position="235"/>
    </location>
</feature>
<evidence type="ECO:0000259" key="2">
    <source>
        <dbReference type="PROSITE" id="PS50853"/>
    </source>
</evidence>
<dbReference type="InterPro" id="IPR003961">
    <property type="entry name" value="FN3_dom"/>
</dbReference>
<dbReference type="InterPro" id="IPR036116">
    <property type="entry name" value="FN3_sf"/>
</dbReference>
<dbReference type="InterPro" id="IPR013783">
    <property type="entry name" value="Ig-like_fold"/>
</dbReference>
<name>A0A3B0Y0H9_9ZZZZ</name>
<proteinExistence type="predicted"/>
<feature type="domain" description="Fibronectin type-III" evidence="2">
    <location>
        <begin position="235"/>
        <end position="322"/>
    </location>
</feature>
<dbReference type="CDD" id="cd00063">
    <property type="entry name" value="FN3"/>
    <property type="match status" value="3"/>
</dbReference>
<keyword evidence="3" id="KW-0326">Glycosidase</keyword>
<dbReference type="EMBL" id="UOFJ01000375">
    <property type="protein sequence ID" value="VAW68882.1"/>
    <property type="molecule type" value="Genomic_DNA"/>
</dbReference>
<feature type="region of interest" description="Disordered" evidence="1">
    <location>
        <begin position="217"/>
        <end position="237"/>
    </location>
</feature>
<dbReference type="SUPFAM" id="SSF49265">
    <property type="entry name" value="Fibronectin type III"/>
    <property type="match status" value="2"/>
</dbReference>
<evidence type="ECO:0000313" key="3">
    <source>
        <dbReference type="EMBL" id="VAW68882.1"/>
    </source>
</evidence>
<sequence length="852" mass="91696">MPLKTVSNISLLIPLLLLLAACSGETDTPENDSDNDNTDVLAPSAPTNLIVNGAVQSNSVSIVWDASTDNVAVAGYRIFRDNSLLAEITQTRYTDNTVSESQRYQYQVVAFDAAQNTASVTLTVNTPASTPASDNELPTAPANLKLSSTPTANSVSIEWDASTDNTAVAGYRILRNGNLLTETVQTNYTDNTVSGSQSYQYLVVAFDSAQNSASSTLTVNTPANVPPPDTEPPSAPKNLKLSATPTTNSVSIEWNASTDNTGVSGYRVIRDNVVINQSIITTTNYTDISVIASTAYRYQVSALDAAGNSTLSSSIDVTTPELMTALNDTFSTPYQSVLNANLSVNDNSSPNSPTTWLLVTQASSGIAIVNSNGSFTYTPATDFSGSTSFTYRMRDAQNNFSNTATVVITVQEQQQTTACSGLYADSGGYTPVTTRTLTSIPSITKPVKGVHYLDSNYATCIVRVSDHANDSNTIANRIVPDYSRRQVFNADQSQMLLLASDGFWHLYDAITYRHIRRVSLQGDSVEFQWHPTDPSLLYRMPFNGGRQIFLHDLSDTTDNTFTEVANFTAVSAINGYPGVTDINDIWPGATRFLTGEEGAPSRDGRYWALMGMSNDFNTQYGMIVYDLQTDAIVGVYDYASDGNGVGGPNNLSMSPSGTHVVVLWNPPACDGLNGRPSGAGTLNTPCGTMAFNKDFTQATGIAVNGEHGDTATDINGRDVYVGIEYQSRGAIEIIDLQTGNLVGEIETSVWEGAVHISGRALDKPGWVVISHYTANAASVWYNQEIFLARLDTTPVIVRLAKHQSNPADYWAQPHATISRDASKVVWGSNWGGSILDIDTYMAIIPIEALDDL</sequence>
<dbReference type="PROSITE" id="PS51257">
    <property type="entry name" value="PROKAR_LIPOPROTEIN"/>
    <property type="match status" value="1"/>
</dbReference>
<gene>
    <name evidence="3" type="ORF">MNBD_GAMMA10-2290</name>
</gene>
<dbReference type="PROSITE" id="PS50853">
    <property type="entry name" value="FN3"/>
    <property type="match status" value="1"/>
</dbReference>
<dbReference type="Gene3D" id="2.60.40.2810">
    <property type="match status" value="1"/>
</dbReference>
<dbReference type="AlphaFoldDB" id="A0A3B0Y0H9"/>
<protein>
    <submittedName>
        <fullName evidence="3">Chitinase</fullName>
        <ecNumber evidence="3">3.2.1.14</ecNumber>
    </submittedName>
</protein>
<dbReference type="EC" id="3.2.1.14" evidence="3"/>
<evidence type="ECO:0000256" key="1">
    <source>
        <dbReference type="SAM" id="MobiDB-lite"/>
    </source>
</evidence>
<dbReference type="GO" id="GO:0008843">
    <property type="term" value="F:endochitinase activity"/>
    <property type="evidence" value="ECO:0007669"/>
    <property type="project" value="UniProtKB-EC"/>
</dbReference>
<accession>A0A3B0Y0H9</accession>
<dbReference type="Pfam" id="PF17963">
    <property type="entry name" value="Big_9"/>
    <property type="match status" value="1"/>
</dbReference>